<keyword evidence="4 9" id="KW-0732">Signal</keyword>
<feature type="domain" description="GOLD" evidence="10">
    <location>
        <begin position="30"/>
        <end position="126"/>
    </location>
</feature>
<name>A0A1Z5JPF3_FISSO</name>
<organism evidence="11 12">
    <name type="scientific">Fistulifera solaris</name>
    <name type="common">Oleaginous diatom</name>
    <dbReference type="NCBI Taxonomy" id="1519565"/>
    <lineage>
        <taxon>Eukaryota</taxon>
        <taxon>Sar</taxon>
        <taxon>Stramenopiles</taxon>
        <taxon>Ochrophyta</taxon>
        <taxon>Bacillariophyta</taxon>
        <taxon>Bacillariophyceae</taxon>
        <taxon>Bacillariophycidae</taxon>
        <taxon>Naviculales</taxon>
        <taxon>Naviculaceae</taxon>
        <taxon>Fistulifera</taxon>
    </lineage>
</organism>
<keyword evidence="6 8" id="KW-0472">Membrane</keyword>
<protein>
    <recommendedName>
        <fullName evidence="10">GOLD domain-containing protein</fullName>
    </recommendedName>
</protein>
<evidence type="ECO:0000256" key="5">
    <source>
        <dbReference type="ARBA" id="ARBA00022989"/>
    </source>
</evidence>
<evidence type="ECO:0000256" key="4">
    <source>
        <dbReference type="ARBA" id="ARBA00022729"/>
    </source>
</evidence>
<comment type="caution">
    <text evidence="11">The sequence shown here is derived from an EMBL/GenBank/DDBJ whole genome shotgun (WGS) entry which is preliminary data.</text>
</comment>
<evidence type="ECO:0000256" key="2">
    <source>
        <dbReference type="ARBA" id="ARBA00007104"/>
    </source>
</evidence>
<dbReference type="EMBL" id="BDSP01000095">
    <property type="protein sequence ID" value="GAX15638.1"/>
    <property type="molecule type" value="Genomic_DNA"/>
</dbReference>
<evidence type="ECO:0000256" key="8">
    <source>
        <dbReference type="SAM" id="Phobius"/>
    </source>
</evidence>
<dbReference type="InterPro" id="IPR009038">
    <property type="entry name" value="GOLD_dom"/>
</dbReference>
<accession>A0A1Z5JPF3</accession>
<keyword evidence="3 7" id="KW-0812">Transmembrane</keyword>
<evidence type="ECO:0000259" key="10">
    <source>
        <dbReference type="PROSITE" id="PS50866"/>
    </source>
</evidence>
<dbReference type="Pfam" id="PF01105">
    <property type="entry name" value="EMP24_GP25L"/>
    <property type="match status" value="1"/>
</dbReference>
<keyword evidence="12" id="KW-1185">Reference proteome</keyword>
<evidence type="ECO:0000256" key="1">
    <source>
        <dbReference type="ARBA" id="ARBA00004479"/>
    </source>
</evidence>
<feature type="transmembrane region" description="Helical" evidence="8">
    <location>
        <begin position="187"/>
        <end position="209"/>
    </location>
</feature>
<dbReference type="InParanoid" id="A0A1Z5JPF3"/>
<dbReference type="PANTHER" id="PTHR22811">
    <property type="entry name" value="TRANSMEMBRANE EMP24 DOMAIN-CONTAINING PROTEIN"/>
    <property type="match status" value="1"/>
</dbReference>
<dbReference type="SMART" id="SM01190">
    <property type="entry name" value="EMP24_GP25L"/>
    <property type="match status" value="1"/>
</dbReference>
<feature type="signal peptide" evidence="9">
    <location>
        <begin position="1"/>
        <end position="19"/>
    </location>
</feature>
<dbReference type="Proteomes" id="UP000198406">
    <property type="component" value="Unassembled WGS sequence"/>
</dbReference>
<evidence type="ECO:0000256" key="9">
    <source>
        <dbReference type="SAM" id="SignalP"/>
    </source>
</evidence>
<evidence type="ECO:0000256" key="7">
    <source>
        <dbReference type="RuleBase" id="RU003827"/>
    </source>
</evidence>
<dbReference type="AlphaFoldDB" id="A0A1Z5JPF3"/>
<evidence type="ECO:0000256" key="3">
    <source>
        <dbReference type="ARBA" id="ARBA00022692"/>
    </source>
</evidence>
<dbReference type="OrthoDB" id="39894at2759"/>
<keyword evidence="5 8" id="KW-1133">Transmembrane helix</keyword>
<dbReference type="InterPro" id="IPR015720">
    <property type="entry name" value="Emp24-like"/>
</dbReference>
<feature type="chain" id="PRO_5012193523" description="GOLD domain-containing protein" evidence="9">
    <location>
        <begin position="20"/>
        <end position="219"/>
    </location>
</feature>
<evidence type="ECO:0000313" key="11">
    <source>
        <dbReference type="EMBL" id="GAX15638.1"/>
    </source>
</evidence>
<gene>
    <name evidence="11" type="ORF">FisN_3Hh110</name>
</gene>
<evidence type="ECO:0000313" key="12">
    <source>
        <dbReference type="Proteomes" id="UP000198406"/>
    </source>
</evidence>
<dbReference type="PROSITE" id="PS50866">
    <property type="entry name" value="GOLD"/>
    <property type="match status" value="1"/>
</dbReference>
<evidence type="ECO:0000256" key="6">
    <source>
        <dbReference type="ARBA" id="ARBA00023136"/>
    </source>
</evidence>
<reference evidence="11 12" key="1">
    <citation type="journal article" date="2015" name="Plant Cell">
        <title>Oil accumulation by the oleaginous diatom Fistulifera solaris as revealed by the genome and transcriptome.</title>
        <authorList>
            <person name="Tanaka T."/>
            <person name="Maeda Y."/>
            <person name="Veluchamy A."/>
            <person name="Tanaka M."/>
            <person name="Abida H."/>
            <person name="Marechal E."/>
            <person name="Bowler C."/>
            <person name="Muto M."/>
            <person name="Sunaga Y."/>
            <person name="Tanaka M."/>
            <person name="Yoshino T."/>
            <person name="Taniguchi T."/>
            <person name="Fukuda Y."/>
            <person name="Nemoto M."/>
            <person name="Matsumoto M."/>
            <person name="Wong P.S."/>
            <person name="Aburatani S."/>
            <person name="Fujibuchi W."/>
        </authorList>
    </citation>
    <scope>NUCLEOTIDE SEQUENCE [LARGE SCALE GENOMIC DNA]</scope>
    <source>
        <strain evidence="11 12">JPCC DA0580</strain>
    </source>
</reference>
<dbReference type="GO" id="GO:0016020">
    <property type="term" value="C:membrane"/>
    <property type="evidence" value="ECO:0007669"/>
    <property type="project" value="UniProtKB-SubCell"/>
</dbReference>
<proteinExistence type="inferred from homology"/>
<comment type="subcellular location">
    <subcellularLocation>
        <location evidence="1 7">Membrane</location>
        <topology evidence="1 7">Single-pass type I membrane protein</topology>
    </subcellularLocation>
</comment>
<sequence length="219" mass="25392">MTFPFFLLCLAWTARTALSTYMLELTPGTRECFYTKLPGRATIVSGNYDIIDDDIPGDYLSVTLQNTLAEDGKRLWHNEPGSTEGIFSLTVDRGLRLAFCFEFREISDDETETAVEQLLIGWNIRVHAIPRELPDGESGPDTERARRLLEKAVNIEMDWSNLMDHFAFLRSREAVHMKLTSDILNRIMGWTLVEAFVVMAMAFLQVMYWKKFFEQRRYL</sequence>
<comment type="similarity">
    <text evidence="2 7">Belongs to the EMP24/GP25L family.</text>
</comment>